<dbReference type="Gene3D" id="1.20.59.10">
    <property type="entry name" value="Chorismate mutase"/>
    <property type="match status" value="1"/>
</dbReference>
<feature type="domain" description="Chorismate mutase" evidence="2">
    <location>
        <begin position="14"/>
        <end position="116"/>
    </location>
</feature>
<protein>
    <submittedName>
        <fullName evidence="3">Chorismate mutase</fullName>
        <ecNumber evidence="3">5.4.99.5</ecNumber>
    </submittedName>
</protein>
<dbReference type="Pfam" id="PF01817">
    <property type="entry name" value="CM_2"/>
    <property type="match status" value="1"/>
</dbReference>
<dbReference type="InterPro" id="IPR036263">
    <property type="entry name" value="Chorismate_II_sf"/>
</dbReference>
<evidence type="ECO:0000313" key="4">
    <source>
        <dbReference type="Proteomes" id="UP001432014"/>
    </source>
</evidence>
<dbReference type="EMBL" id="CP108482">
    <property type="protein sequence ID" value="WUS55437.1"/>
    <property type="molecule type" value="Genomic_DNA"/>
</dbReference>
<proteinExistence type="predicted"/>
<dbReference type="NCBIfam" id="NF005894">
    <property type="entry name" value="PRK07857.1"/>
    <property type="match status" value="1"/>
</dbReference>
<reference evidence="3 4" key="1">
    <citation type="submission" date="2022-10" db="EMBL/GenBank/DDBJ databases">
        <title>The complete genomes of actinobacterial strains from the NBC collection.</title>
        <authorList>
            <person name="Joergensen T.S."/>
            <person name="Alvarez Arevalo M."/>
            <person name="Sterndorff E.B."/>
            <person name="Faurdal D."/>
            <person name="Vuksanovic O."/>
            <person name="Mourched A.-S."/>
            <person name="Charusanti P."/>
            <person name="Shaw S."/>
            <person name="Blin K."/>
            <person name="Weber T."/>
        </authorList>
    </citation>
    <scope>NUCLEOTIDE SEQUENCE [LARGE SCALE GENOMIC DNA]</scope>
    <source>
        <strain evidence="3 4">NBC_01247</strain>
    </source>
</reference>
<evidence type="ECO:0000313" key="3">
    <source>
        <dbReference type="EMBL" id="WUS55437.1"/>
    </source>
</evidence>
<dbReference type="InterPro" id="IPR002701">
    <property type="entry name" value="CM_II_prokaryot"/>
</dbReference>
<dbReference type="PROSITE" id="PS51168">
    <property type="entry name" value="CHORISMATE_MUT_2"/>
    <property type="match status" value="1"/>
</dbReference>
<evidence type="ECO:0000256" key="1">
    <source>
        <dbReference type="SAM" id="MobiDB-lite"/>
    </source>
</evidence>
<gene>
    <name evidence="3" type="ORF">OG469_07875</name>
</gene>
<evidence type="ECO:0000259" key="2">
    <source>
        <dbReference type="PROSITE" id="PS51168"/>
    </source>
</evidence>
<feature type="region of interest" description="Disordered" evidence="1">
    <location>
        <begin position="97"/>
        <end position="116"/>
    </location>
</feature>
<dbReference type="GO" id="GO:0004106">
    <property type="term" value="F:chorismate mutase activity"/>
    <property type="evidence" value="ECO:0007669"/>
    <property type="project" value="UniProtKB-EC"/>
</dbReference>
<dbReference type="InterPro" id="IPR036979">
    <property type="entry name" value="CM_dom_sf"/>
</dbReference>
<dbReference type="InterPro" id="IPR010958">
    <property type="entry name" value="Chorismate_mutase_highGC-bac"/>
</dbReference>
<dbReference type="SMART" id="SM00830">
    <property type="entry name" value="CM_2"/>
    <property type="match status" value="1"/>
</dbReference>
<dbReference type="SUPFAM" id="SSF48600">
    <property type="entry name" value="Chorismate mutase II"/>
    <property type="match status" value="1"/>
</dbReference>
<keyword evidence="4" id="KW-1185">Reference proteome</keyword>
<name>A0ABZ1W3N6_9ACTN</name>
<feature type="region of interest" description="Disordered" evidence="1">
    <location>
        <begin position="1"/>
        <end position="21"/>
    </location>
</feature>
<dbReference type="Proteomes" id="UP001432014">
    <property type="component" value="Chromosome"/>
</dbReference>
<dbReference type="NCBIfam" id="TIGR01808">
    <property type="entry name" value="CM_M_hiGC-arch"/>
    <property type="match status" value="1"/>
</dbReference>
<accession>A0ABZ1W3N6</accession>
<dbReference type="RefSeq" id="WP_329499904.1">
    <property type="nucleotide sequence ID" value="NZ_CP108460.1"/>
</dbReference>
<sequence>MAPQSTGEIQDVDTGGPDGIDVDREEIDLLDSQIIDIIQRRRRISHRIQQRRLGSGGPRTVLSREMVVLDRYREALGAEGNTLAIDILHFCRGAAPAPKATVGSSAATADDAGPSA</sequence>
<keyword evidence="3" id="KW-0413">Isomerase</keyword>
<dbReference type="EC" id="5.4.99.5" evidence="3"/>
<organism evidence="3 4">
    <name type="scientific">Kitasatospora herbaricolor</name>
    <dbReference type="NCBI Taxonomy" id="68217"/>
    <lineage>
        <taxon>Bacteria</taxon>
        <taxon>Bacillati</taxon>
        <taxon>Actinomycetota</taxon>
        <taxon>Actinomycetes</taxon>
        <taxon>Kitasatosporales</taxon>
        <taxon>Streptomycetaceae</taxon>
        <taxon>Kitasatospora</taxon>
    </lineage>
</organism>